<accession>A0A410QHQ8</accession>
<evidence type="ECO:0000313" key="1">
    <source>
        <dbReference type="EMBL" id="QAT63504.1"/>
    </source>
</evidence>
<proteinExistence type="predicted"/>
<evidence type="ECO:0000313" key="2">
    <source>
        <dbReference type="Proteomes" id="UP000287969"/>
    </source>
</evidence>
<dbReference type="KEGG" id="spoa:EQM13_16845"/>
<dbReference type="EMBL" id="CP035282">
    <property type="protein sequence ID" value="QAT63504.1"/>
    <property type="molecule type" value="Genomic_DNA"/>
</dbReference>
<dbReference type="Proteomes" id="UP000287969">
    <property type="component" value="Chromosome"/>
</dbReference>
<name>A0A410QHQ8_9FIRM</name>
<dbReference type="InterPro" id="IPR027417">
    <property type="entry name" value="P-loop_NTPase"/>
</dbReference>
<dbReference type="Gene3D" id="3.40.50.300">
    <property type="entry name" value="P-loop containing nucleotide triphosphate hydrolases"/>
    <property type="match status" value="1"/>
</dbReference>
<sequence>MDNFTYKFEKNKKYAIVREGGCDKIILIKLILDYYDNYDGEIMIDENEIRTVNQSSIVRLISTIHQNIYV</sequence>
<organism evidence="1 2">
    <name type="scientific">Acidilutibacter cellobiosedens</name>
    <dbReference type="NCBI Taxonomy" id="2507161"/>
    <lineage>
        <taxon>Bacteria</taxon>
        <taxon>Bacillati</taxon>
        <taxon>Bacillota</taxon>
        <taxon>Tissierellia</taxon>
        <taxon>Tissierellales</taxon>
        <taxon>Acidilutibacteraceae</taxon>
        <taxon>Acidilutibacter</taxon>
    </lineage>
</organism>
<gene>
    <name evidence="1" type="ORF">EQM13_16845</name>
</gene>
<keyword evidence="2" id="KW-1185">Reference proteome</keyword>
<dbReference type="AlphaFoldDB" id="A0A410QHQ8"/>
<keyword evidence="1" id="KW-0067">ATP-binding</keyword>
<protein>
    <submittedName>
        <fullName evidence="1">ATP-binding cassette domain-containing protein</fullName>
    </submittedName>
</protein>
<keyword evidence="1" id="KW-0547">Nucleotide-binding</keyword>
<dbReference type="GO" id="GO:0005524">
    <property type="term" value="F:ATP binding"/>
    <property type="evidence" value="ECO:0007669"/>
    <property type="project" value="UniProtKB-KW"/>
</dbReference>
<dbReference type="SUPFAM" id="SSF52540">
    <property type="entry name" value="P-loop containing nucleoside triphosphate hydrolases"/>
    <property type="match status" value="1"/>
</dbReference>
<reference evidence="2" key="1">
    <citation type="submission" date="2019-01" db="EMBL/GenBank/DDBJ databases">
        <title>Draft genomes of a novel of Sporanaerobacter strains.</title>
        <authorList>
            <person name="Ma S."/>
        </authorList>
    </citation>
    <scope>NUCLEOTIDE SEQUENCE [LARGE SCALE GENOMIC DNA]</scope>
    <source>
        <strain evidence="2">NJN-17</strain>
    </source>
</reference>